<protein>
    <submittedName>
        <fullName evidence="1">Uncharacterized protein</fullName>
    </submittedName>
</protein>
<keyword evidence="2" id="KW-1185">Reference proteome</keyword>
<dbReference type="EMBL" id="FR773153">
    <property type="protein sequence ID" value="CBY92582.1"/>
    <property type="molecule type" value="Genomic_DNA"/>
</dbReference>
<name>E8ZHG1_MYCHL</name>
<sequence length="196" mass="22545">MPSSIVKGVFSVSTSAGLSFGGVAVLKSSLDKETMAAGLRALDYSLIEDLSTADRIALYRKKFKEHKESIESSLDYKLVNFSEEKGVDFLRDWCSDFLKDMWVSRSSSRIMRESAWCTRSLEDVIGVDSEKLTADGLKSRYDTHKESISQKIPYLKDKDDETVKYELLRWCKWKLKKPYSLYYKDLISSIRLWCSV</sequence>
<dbReference type="Proteomes" id="UP000008637">
    <property type="component" value="Chromosome"/>
</dbReference>
<evidence type="ECO:0000313" key="1">
    <source>
        <dbReference type="EMBL" id="CBY92582.1"/>
    </source>
</evidence>
<dbReference type="KEGG" id="mha:HF1_05740"/>
<gene>
    <name evidence="1" type="ordered locus">HF1_05740</name>
</gene>
<reference evidence="1 2" key="1">
    <citation type="journal article" date="2011" name="J. Bacteriol.">
        <title>Complete genome sequence of Mycoplasma haemofelis, a hemotropic mycoplasma.</title>
        <authorList>
            <person name="Barker E.N."/>
            <person name="Helps C.R."/>
            <person name="Peters I.R."/>
            <person name="Darby A.C."/>
            <person name="Radford A.D."/>
            <person name="Tasker S."/>
        </authorList>
    </citation>
    <scope>NUCLEOTIDE SEQUENCE [LARGE SCALE GENOMIC DNA]</scope>
    <source>
        <strain evidence="1 2">Langford 1</strain>
    </source>
</reference>
<organism evidence="1 2">
    <name type="scientific">Mycoplasma haemofelis (strain Langford 1)</name>
    <name type="common">Haemobartonella felis</name>
    <dbReference type="NCBI Taxonomy" id="941640"/>
    <lineage>
        <taxon>Bacteria</taxon>
        <taxon>Bacillati</taxon>
        <taxon>Mycoplasmatota</taxon>
        <taxon>Mollicutes</taxon>
        <taxon>Mycoplasmataceae</taxon>
        <taxon>Mycoplasma</taxon>
    </lineage>
</organism>
<dbReference type="HOGENOM" id="CLU_1388881_0_0_14"/>
<accession>E8ZHG1</accession>
<evidence type="ECO:0000313" key="2">
    <source>
        <dbReference type="Proteomes" id="UP000008637"/>
    </source>
</evidence>
<dbReference type="AlphaFoldDB" id="E8ZHG1"/>
<proteinExistence type="predicted"/>
<dbReference type="OrthoDB" id="9823052at2"/>